<evidence type="ECO:0000259" key="4">
    <source>
        <dbReference type="PROSITE" id="PS51379"/>
    </source>
</evidence>
<sequence length="395" mass="43163">MGADDSAKTKDEDMEKRVLGRTGIEVSVVGIGGEGFENKPYEACEAIIDRALEGGINFVDIYNSNPDVRSNVGRALARYPRESFVVEGHIGSAWKDGQYYRTRDMDVCRASFADFLERMQLEYVDVGMIHYVDDQADFDAVFDGPLIAYAKKLKDQGTVRSIGLSTHNTDIAIEVAKTGIVDVILFSVNPAYDMLPATDDVNTFFTEEAYDRDFTGIDPKREEFYRLCETSGVAVTVMKALGAGMLLDGARSPFGRAMTPVQCIHYCLTRPAVATVPVGLASIEQVDAVLAYAQATDGEKDYSEIVAGGPRSSIQGSCMYCGHCAPCTSGIDIAQVNKFVDLALPQETVPDTLRDHYQLLEHRASECVECGACEPNCPFGVDIIGKMHAAEELFE</sequence>
<accession>A0ABN6MF92</accession>
<evidence type="ECO:0000256" key="2">
    <source>
        <dbReference type="ARBA" id="ARBA00023004"/>
    </source>
</evidence>
<proteinExistence type="predicted"/>
<dbReference type="RefSeq" id="WP_244411650.1">
    <property type="nucleotide sequence ID" value="NZ_AP025564.1"/>
</dbReference>
<dbReference type="Pfam" id="PF00248">
    <property type="entry name" value="Aldo_ket_red"/>
    <property type="match status" value="1"/>
</dbReference>
<name>A0ABN6MF92_9ACTN</name>
<evidence type="ECO:0000313" key="5">
    <source>
        <dbReference type="EMBL" id="BDE95203.1"/>
    </source>
</evidence>
<dbReference type="SUPFAM" id="SSF46548">
    <property type="entry name" value="alpha-helical ferredoxin"/>
    <property type="match status" value="1"/>
</dbReference>
<dbReference type="PROSITE" id="PS51379">
    <property type="entry name" value="4FE4S_FER_2"/>
    <property type="match status" value="1"/>
</dbReference>
<dbReference type="InterPro" id="IPR023210">
    <property type="entry name" value="NADP_OxRdtase_dom"/>
</dbReference>
<evidence type="ECO:0000256" key="1">
    <source>
        <dbReference type="ARBA" id="ARBA00022723"/>
    </source>
</evidence>
<dbReference type="SUPFAM" id="SSF51430">
    <property type="entry name" value="NAD(P)-linked oxidoreductase"/>
    <property type="match status" value="1"/>
</dbReference>
<dbReference type="Proteomes" id="UP001320544">
    <property type="component" value="Chromosome"/>
</dbReference>
<gene>
    <name evidence="5" type="ORF">CE91St30_05360</name>
</gene>
<protein>
    <submittedName>
        <fullName evidence="5">(4Fe-4S)-binding protein</fullName>
    </submittedName>
</protein>
<dbReference type="Pfam" id="PF13534">
    <property type="entry name" value="Fer4_17"/>
    <property type="match status" value="1"/>
</dbReference>
<feature type="domain" description="4Fe-4S ferredoxin-type" evidence="4">
    <location>
        <begin position="358"/>
        <end position="387"/>
    </location>
</feature>
<dbReference type="PANTHER" id="PTHR43312:SF1">
    <property type="entry name" value="NADP-DEPENDENT OXIDOREDUCTASE DOMAIN-CONTAINING PROTEIN"/>
    <property type="match status" value="1"/>
</dbReference>
<dbReference type="InterPro" id="IPR017896">
    <property type="entry name" value="4Fe4S_Fe-S-bd"/>
</dbReference>
<keyword evidence="6" id="KW-1185">Reference proteome</keyword>
<dbReference type="PROSITE" id="PS00198">
    <property type="entry name" value="4FE4S_FER_1"/>
    <property type="match status" value="1"/>
</dbReference>
<evidence type="ECO:0000256" key="3">
    <source>
        <dbReference type="ARBA" id="ARBA00023014"/>
    </source>
</evidence>
<evidence type="ECO:0000313" key="6">
    <source>
        <dbReference type="Proteomes" id="UP001320544"/>
    </source>
</evidence>
<dbReference type="PANTHER" id="PTHR43312">
    <property type="entry name" value="D-THREO-ALDOSE 1-DEHYDROGENASE"/>
    <property type="match status" value="1"/>
</dbReference>
<reference evidence="5 6" key="1">
    <citation type="submission" date="2022-01" db="EMBL/GenBank/DDBJ databases">
        <title>Novel bile acid biosynthetic pathways are enriched in the microbiome of centenarians.</title>
        <authorList>
            <person name="Sato Y."/>
            <person name="Atarashi K."/>
            <person name="Plichta R.D."/>
            <person name="Arai Y."/>
            <person name="Sasajima S."/>
            <person name="Kearney M.S."/>
            <person name="Suda W."/>
            <person name="Takeshita K."/>
            <person name="Sasaki T."/>
            <person name="Okamoto S."/>
            <person name="Skelly N.A."/>
            <person name="Okamura Y."/>
            <person name="Vlamakis H."/>
            <person name="Li Y."/>
            <person name="Tanoue T."/>
            <person name="Takei H."/>
            <person name="Nittono H."/>
            <person name="Narushima S."/>
            <person name="Irie J."/>
            <person name="Itoh H."/>
            <person name="Moriya K."/>
            <person name="Sugiura Y."/>
            <person name="Suematsu M."/>
            <person name="Moritoki N."/>
            <person name="Shibata S."/>
            <person name="Littman R.D."/>
            <person name="Fischbach A.M."/>
            <person name="Uwamino Y."/>
            <person name="Inoue T."/>
            <person name="Honda A."/>
            <person name="Hattori M."/>
            <person name="Murai T."/>
            <person name="Xavier J.R."/>
            <person name="Hirose N."/>
            <person name="Honda K."/>
        </authorList>
    </citation>
    <scope>NUCLEOTIDE SEQUENCE [LARGE SCALE GENOMIC DNA]</scope>
    <source>
        <strain evidence="5 6">CE91-St30</strain>
    </source>
</reference>
<keyword evidence="2" id="KW-0408">Iron</keyword>
<dbReference type="InterPro" id="IPR017900">
    <property type="entry name" value="4Fe4S_Fe_S_CS"/>
</dbReference>
<keyword evidence="1" id="KW-0479">Metal-binding</keyword>
<dbReference type="InterPro" id="IPR036812">
    <property type="entry name" value="NAD(P)_OxRdtase_dom_sf"/>
</dbReference>
<dbReference type="EMBL" id="AP025564">
    <property type="protein sequence ID" value="BDE95203.1"/>
    <property type="molecule type" value="Genomic_DNA"/>
</dbReference>
<keyword evidence="3" id="KW-0411">Iron-sulfur</keyword>
<organism evidence="5 6">
    <name type="scientific">Raoultibacter timonensis</name>
    <dbReference type="NCBI Taxonomy" id="1907662"/>
    <lineage>
        <taxon>Bacteria</taxon>
        <taxon>Bacillati</taxon>
        <taxon>Actinomycetota</taxon>
        <taxon>Coriobacteriia</taxon>
        <taxon>Eggerthellales</taxon>
        <taxon>Eggerthellaceae</taxon>
        <taxon>Raoultibacter</taxon>
    </lineage>
</organism>
<dbReference type="CDD" id="cd19100">
    <property type="entry name" value="AKR_unchar"/>
    <property type="match status" value="1"/>
</dbReference>
<dbReference type="InterPro" id="IPR053135">
    <property type="entry name" value="AKR2_Oxidoreductase"/>
</dbReference>
<dbReference type="Gene3D" id="3.20.20.100">
    <property type="entry name" value="NADP-dependent oxidoreductase domain"/>
    <property type="match status" value="1"/>
</dbReference>